<keyword evidence="3" id="KW-0472">Membrane</keyword>
<feature type="coiled-coil region" evidence="1">
    <location>
        <begin position="205"/>
        <end position="232"/>
    </location>
</feature>
<keyword evidence="5" id="KW-1185">Reference proteome</keyword>
<feature type="compositionally biased region" description="Basic residues" evidence="2">
    <location>
        <begin position="32"/>
        <end position="46"/>
    </location>
</feature>
<keyword evidence="3" id="KW-0812">Transmembrane</keyword>
<evidence type="ECO:0000256" key="3">
    <source>
        <dbReference type="SAM" id="Phobius"/>
    </source>
</evidence>
<evidence type="ECO:0000256" key="2">
    <source>
        <dbReference type="SAM" id="MobiDB-lite"/>
    </source>
</evidence>
<evidence type="ECO:0000313" key="5">
    <source>
        <dbReference type="Proteomes" id="UP000293360"/>
    </source>
</evidence>
<name>A0A4Q4TAW4_9PEZI</name>
<comment type="caution">
    <text evidence="4">The sequence shown here is derived from an EMBL/GenBank/DDBJ whole genome shotgun (WGS) entry which is preliminary data.</text>
</comment>
<dbReference type="OrthoDB" id="5419542at2759"/>
<feature type="compositionally biased region" description="Basic and acidic residues" evidence="2">
    <location>
        <begin position="1"/>
        <end position="11"/>
    </location>
</feature>
<evidence type="ECO:0000256" key="1">
    <source>
        <dbReference type="SAM" id="Coils"/>
    </source>
</evidence>
<sequence>MSSKKKEDKYKPTSPQSPRHQIARSITSPVRLPKHHNRLRHHHHSRRDRDNDELDRVSASSMAQYPRASLDAARSEGATSPYIVADRNRRMDYLSSGSEDVSTRAGTYIARMIQEQLQEEREKVVSRITGLREALADLSSSSTATTRRLDDTYYVVLEKLGMLQSTIMAFKELADDSQELNEVFKAEYREVAADIGSQLDGFGQFDDQQQRIESLQGRVRASREKVRALSERVDVVWERIEGWERADKAWQEKTRRRLKVIWLIMSTLLFNLILLFVGAKYGPASTDASLVTDLTSGKDDGQHPSSKFTDTAIKNLGSMTNEVREELNKRRADTLGEDAVLRTFDEL</sequence>
<organism evidence="4 5">
    <name type="scientific">Monosporascus ibericus</name>
    <dbReference type="NCBI Taxonomy" id="155417"/>
    <lineage>
        <taxon>Eukaryota</taxon>
        <taxon>Fungi</taxon>
        <taxon>Dikarya</taxon>
        <taxon>Ascomycota</taxon>
        <taxon>Pezizomycotina</taxon>
        <taxon>Sordariomycetes</taxon>
        <taxon>Xylariomycetidae</taxon>
        <taxon>Xylariales</taxon>
        <taxon>Xylariales incertae sedis</taxon>
        <taxon>Monosporascus</taxon>
    </lineage>
</organism>
<evidence type="ECO:0000313" key="4">
    <source>
        <dbReference type="EMBL" id="RYP02684.1"/>
    </source>
</evidence>
<protein>
    <submittedName>
        <fullName evidence="4">Uncharacterized protein</fullName>
    </submittedName>
</protein>
<dbReference type="Proteomes" id="UP000293360">
    <property type="component" value="Unassembled WGS sequence"/>
</dbReference>
<reference evidence="4 5" key="1">
    <citation type="submission" date="2018-06" db="EMBL/GenBank/DDBJ databases">
        <title>Complete Genomes of Monosporascus.</title>
        <authorList>
            <person name="Robinson A.J."/>
            <person name="Natvig D.O."/>
        </authorList>
    </citation>
    <scope>NUCLEOTIDE SEQUENCE [LARGE SCALE GENOMIC DNA]</scope>
    <source>
        <strain evidence="4 5">CBS 110550</strain>
    </source>
</reference>
<feature type="compositionally biased region" description="Polar residues" evidence="2">
    <location>
        <begin position="13"/>
        <end position="28"/>
    </location>
</feature>
<dbReference type="AlphaFoldDB" id="A0A4Q4TAW4"/>
<keyword evidence="1" id="KW-0175">Coiled coil</keyword>
<gene>
    <name evidence="4" type="ORF">DL764_005674</name>
</gene>
<feature type="region of interest" description="Disordered" evidence="2">
    <location>
        <begin position="1"/>
        <end position="83"/>
    </location>
</feature>
<feature type="compositionally biased region" description="Basic and acidic residues" evidence="2">
    <location>
        <begin position="47"/>
        <end position="56"/>
    </location>
</feature>
<keyword evidence="3" id="KW-1133">Transmembrane helix</keyword>
<dbReference type="STRING" id="155417.A0A4Q4TAW4"/>
<feature type="transmembrane region" description="Helical" evidence="3">
    <location>
        <begin position="260"/>
        <end position="279"/>
    </location>
</feature>
<proteinExistence type="predicted"/>
<dbReference type="EMBL" id="QJNU01000304">
    <property type="protein sequence ID" value="RYP02684.1"/>
    <property type="molecule type" value="Genomic_DNA"/>
</dbReference>
<accession>A0A4Q4TAW4</accession>